<dbReference type="PANTHER" id="PTHR30349:SF41">
    <property type="entry name" value="INTEGRASE_RECOMBINASE PROTEIN MJ0367-RELATED"/>
    <property type="match status" value="1"/>
</dbReference>
<protein>
    <recommendedName>
        <fullName evidence="5">Tyr recombinase domain-containing protein</fullName>
    </recommendedName>
</protein>
<keyword evidence="4" id="KW-0233">DNA recombination</keyword>
<evidence type="ECO:0000313" key="7">
    <source>
        <dbReference type="Proteomes" id="UP000738126"/>
    </source>
</evidence>
<dbReference type="Pfam" id="PF00589">
    <property type="entry name" value="Phage_integrase"/>
    <property type="match status" value="1"/>
</dbReference>
<feature type="domain" description="Tyr recombinase" evidence="5">
    <location>
        <begin position="26"/>
        <end position="197"/>
    </location>
</feature>
<organism evidence="6 7">
    <name type="scientific">Halorhodospira neutriphila</name>
    <dbReference type="NCBI Taxonomy" id="168379"/>
    <lineage>
        <taxon>Bacteria</taxon>
        <taxon>Pseudomonadati</taxon>
        <taxon>Pseudomonadota</taxon>
        <taxon>Gammaproteobacteria</taxon>
        <taxon>Chromatiales</taxon>
        <taxon>Ectothiorhodospiraceae</taxon>
        <taxon>Halorhodospira</taxon>
    </lineage>
</organism>
<dbReference type="InterPro" id="IPR002104">
    <property type="entry name" value="Integrase_catalytic"/>
</dbReference>
<evidence type="ECO:0000256" key="1">
    <source>
        <dbReference type="ARBA" id="ARBA00008857"/>
    </source>
</evidence>
<accession>A0ABS1E399</accession>
<evidence type="ECO:0000256" key="2">
    <source>
        <dbReference type="ARBA" id="ARBA00022908"/>
    </source>
</evidence>
<dbReference type="InterPro" id="IPR013762">
    <property type="entry name" value="Integrase-like_cat_sf"/>
</dbReference>
<dbReference type="InterPro" id="IPR050090">
    <property type="entry name" value="Tyrosine_recombinase_XerCD"/>
</dbReference>
<comment type="similarity">
    <text evidence="1">Belongs to the 'phage' integrase family.</text>
</comment>
<evidence type="ECO:0000313" key="6">
    <source>
        <dbReference type="EMBL" id="MBK1725443.1"/>
    </source>
</evidence>
<name>A0ABS1E399_9GAMM</name>
<evidence type="ECO:0000256" key="3">
    <source>
        <dbReference type="ARBA" id="ARBA00023125"/>
    </source>
</evidence>
<comment type="caution">
    <text evidence="6">The sequence shown here is derived from an EMBL/GenBank/DDBJ whole genome shotgun (WGS) entry which is preliminary data.</text>
</comment>
<dbReference type="EMBL" id="NRSH01000001">
    <property type="protein sequence ID" value="MBK1725443.1"/>
    <property type="molecule type" value="Genomic_DNA"/>
</dbReference>
<gene>
    <name evidence="6" type="ORF">CKO13_00045</name>
</gene>
<keyword evidence="7" id="KW-1185">Reference proteome</keyword>
<dbReference type="SUPFAM" id="SSF56349">
    <property type="entry name" value="DNA breaking-rejoining enzymes"/>
    <property type="match status" value="1"/>
</dbReference>
<dbReference type="PANTHER" id="PTHR30349">
    <property type="entry name" value="PHAGE INTEGRASE-RELATED"/>
    <property type="match status" value="1"/>
</dbReference>
<evidence type="ECO:0000259" key="5">
    <source>
        <dbReference type="PROSITE" id="PS51898"/>
    </source>
</evidence>
<dbReference type="InterPro" id="IPR011010">
    <property type="entry name" value="DNA_brk_join_enz"/>
</dbReference>
<dbReference type="Proteomes" id="UP000738126">
    <property type="component" value="Unassembled WGS sequence"/>
</dbReference>
<dbReference type="RefSeq" id="WP_200255648.1">
    <property type="nucleotide sequence ID" value="NZ_NRSH01000001.1"/>
</dbReference>
<reference evidence="6 7" key="1">
    <citation type="journal article" date="2020" name="Microorganisms">
        <title>Osmotic Adaptation and Compatible Solute Biosynthesis of Phototrophic Bacteria as Revealed from Genome Analyses.</title>
        <authorList>
            <person name="Imhoff J.F."/>
            <person name="Rahn T."/>
            <person name="Kunzel S."/>
            <person name="Keller A."/>
            <person name="Neulinger S.C."/>
        </authorList>
    </citation>
    <scope>NUCLEOTIDE SEQUENCE [LARGE SCALE GENOMIC DNA]</scope>
    <source>
        <strain evidence="6 7">DSM 15116</strain>
    </source>
</reference>
<keyword evidence="3" id="KW-0238">DNA-binding</keyword>
<evidence type="ECO:0000256" key="4">
    <source>
        <dbReference type="ARBA" id="ARBA00023172"/>
    </source>
</evidence>
<sequence>MFNRARDRELVHHNPCEGVRYNKEGKRTRYVTDEEFLRVKALANEHMQAILDLALLIGQRRGDLLAIRQGDIDAEGIYLRQSKTGHPQIIRMTEAVRDVVDRLLKDRPRGGAYPLVCKPDGSGYTVNGFNTNWQRLMNRAVKEGAVERFRFHDIRAKAATDLQRAGHDPQALLGHASWTTTEIYLRDRAGQLVEPLR</sequence>
<proteinExistence type="inferred from homology"/>
<dbReference type="Gene3D" id="1.10.443.10">
    <property type="entry name" value="Intergrase catalytic core"/>
    <property type="match status" value="1"/>
</dbReference>
<keyword evidence="2" id="KW-0229">DNA integration</keyword>
<dbReference type="PROSITE" id="PS51898">
    <property type="entry name" value="TYR_RECOMBINASE"/>
    <property type="match status" value="1"/>
</dbReference>